<dbReference type="PANTHER" id="PTHR30032:SF8">
    <property type="entry name" value="GERMINATION-SPECIFIC N-ACETYLMURAMOYL-L-ALANINE AMIDASE"/>
    <property type="match status" value="1"/>
</dbReference>
<evidence type="ECO:0000259" key="2">
    <source>
        <dbReference type="Pfam" id="PF14343"/>
    </source>
</evidence>
<dbReference type="PANTHER" id="PTHR30032">
    <property type="entry name" value="N-ACETYLMURAMOYL-L-ALANINE AMIDASE-RELATED"/>
    <property type="match status" value="1"/>
</dbReference>
<name>A0A424YGU8_9FIRM</name>
<sequence>MKGKGRKKIILLSLVLSLTFLLLMTATVSGTRSLVVTENGGSLPEEPAQVRRLSGQDRYETSAVLALEAFEEAERVIIARGDDAGGFADGLAAGVLAGVMEVPVLLTRPQALPGSVAEAIETLGGEKALVLGGEAAVYPEVVAELEDKGLSVERIYGATRVETAAEISRAAAEEGELADYACIVNSYAPADSLVAGADAFTRKAPILQVLAERIPSATLEVLEELGLEKVYLVGGNAVISEEVESALEEVVEVEARLAGADRYETSVEFARDRFGDDMVPVLARGADANLADAVGASILERPVIYVRHETFPEVVAGYIDEAVTAQSLVYIVGGTAAVGLRVEAEVHNIILIQEGGVIRMEVEDLPEELQDWGENSKNVRLAQSRTHEGRQYLLATYGMQPTAGYLVEMIEVVVTEDSVEVLVDYTQPEEDEPVAQVITYPYDLLVIHDTERPVKFRAGGDETYIPELIGIEEMKEVTSQTFWVKVFGPAPGEQVEENFTLDGVANTFEGTVLYRLLDEDDEELIEESYTTGAMGDWGYFEEELTVPENVAEGAELTLEVYTRSAKDGSIENFMEIPLVYEAEN</sequence>
<dbReference type="InterPro" id="IPR051922">
    <property type="entry name" value="Bact_Sporulation_Assoc"/>
</dbReference>
<dbReference type="GO" id="GO:0006508">
    <property type="term" value="P:proteolysis"/>
    <property type="evidence" value="ECO:0007669"/>
    <property type="project" value="UniProtKB-KW"/>
</dbReference>
<keyword evidence="3" id="KW-0645">Protease</keyword>
<evidence type="ECO:0000313" key="3">
    <source>
        <dbReference type="EMBL" id="RQD77232.1"/>
    </source>
</evidence>
<keyword evidence="3" id="KW-0378">Hydrolase</keyword>
<dbReference type="GO" id="GO:0008233">
    <property type="term" value="F:peptidase activity"/>
    <property type="evidence" value="ECO:0007669"/>
    <property type="project" value="UniProtKB-KW"/>
</dbReference>
<reference evidence="3 4" key="1">
    <citation type="submission" date="2018-08" db="EMBL/GenBank/DDBJ databases">
        <title>The metabolism and importance of syntrophic acetate oxidation coupled to methane or sulfide production in haloalkaline environments.</title>
        <authorList>
            <person name="Timmers P.H.A."/>
            <person name="Vavourakis C.D."/>
            <person name="Sorokin D.Y."/>
            <person name="Sinninghe Damste J.S."/>
            <person name="Muyzer G."/>
            <person name="Stams A.J.M."/>
            <person name="Plugge C.M."/>
        </authorList>
    </citation>
    <scope>NUCLEOTIDE SEQUENCE [LARGE SCALE GENOMIC DNA]</scope>
    <source>
        <strain evidence="3">MSAO_Bac1</strain>
    </source>
</reference>
<dbReference type="EMBL" id="QZAA01000076">
    <property type="protein sequence ID" value="RQD77232.1"/>
    <property type="molecule type" value="Genomic_DNA"/>
</dbReference>
<accession>A0A424YGU8</accession>
<dbReference type="Pfam" id="PF10648">
    <property type="entry name" value="Gmad2"/>
    <property type="match status" value="1"/>
</dbReference>
<dbReference type="Gene3D" id="3.40.50.12090">
    <property type="match status" value="2"/>
</dbReference>
<dbReference type="Pfam" id="PF04122">
    <property type="entry name" value="CW_binding_2"/>
    <property type="match status" value="3"/>
</dbReference>
<protein>
    <submittedName>
        <fullName evidence="3">Protease complex subunit PrcB family protein</fullName>
    </submittedName>
</protein>
<feature type="domain" description="PrcB C-terminal" evidence="2">
    <location>
        <begin position="392"/>
        <end position="447"/>
    </location>
</feature>
<dbReference type="InterPro" id="IPR025748">
    <property type="entry name" value="PrcB_C_dom"/>
</dbReference>
<gene>
    <name evidence="3" type="ORF">D5R97_02735</name>
</gene>
<proteinExistence type="predicted"/>
<feature type="domain" description="Bacterial spore germination immunoglobulin-like" evidence="1">
    <location>
        <begin position="484"/>
        <end position="569"/>
    </location>
</feature>
<evidence type="ECO:0000313" key="4">
    <source>
        <dbReference type="Proteomes" id="UP000285138"/>
    </source>
</evidence>
<dbReference type="Proteomes" id="UP000285138">
    <property type="component" value="Unassembled WGS sequence"/>
</dbReference>
<organism evidence="3 4">
    <name type="scientific">Candidatus Syntrophonatronum acetioxidans</name>
    <dbReference type="NCBI Taxonomy" id="1795816"/>
    <lineage>
        <taxon>Bacteria</taxon>
        <taxon>Bacillati</taxon>
        <taxon>Bacillota</taxon>
        <taxon>Clostridia</taxon>
        <taxon>Eubacteriales</taxon>
        <taxon>Syntrophomonadaceae</taxon>
        <taxon>Candidatus Syntrophonatronum</taxon>
    </lineage>
</organism>
<evidence type="ECO:0000259" key="1">
    <source>
        <dbReference type="Pfam" id="PF10648"/>
    </source>
</evidence>
<dbReference type="InterPro" id="IPR018911">
    <property type="entry name" value="Gmad2_Ig-like_dom"/>
</dbReference>
<dbReference type="AlphaFoldDB" id="A0A424YGU8"/>
<dbReference type="Pfam" id="PF14343">
    <property type="entry name" value="PrcB_C"/>
    <property type="match status" value="1"/>
</dbReference>
<dbReference type="InterPro" id="IPR007253">
    <property type="entry name" value="Cell_wall-bd_2"/>
</dbReference>
<comment type="caution">
    <text evidence="3">The sequence shown here is derived from an EMBL/GenBank/DDBJ whole genome shotgun (WGS) entry which is preliminary data.</text>
</comment>